<dbReference type="AlphaFoldDB" id="M4VG84"/>
<dbReference type="OrthoDB" id="8866982at2"/>
<dbReference type="EMBL" id="CP003538">
    <property type="protein sequence ID" value="AGH97046.1"/>
    <property type="molecule type" value="Genomic_DNA"/>
</dbReference>
<gene>
    <name evidence="1" type="ORF">A11S_210</name>
</gene>
<dbReference type="Pfam" id="PF14284">
    <property type="entry name" value="PcfJ"/>
    <property type="match status" value="1"/>
</dbReference>
<dbReference type="InterPro" id="IPR025586">
    <property type="entry name" value="PcfJ"/>
</dbReference>
<dbReference type="RefSeq" id="WP_015466608.1">
    <property type="nucleotide sequence ID" value="NC_020812.1"/>
</dbReference>
<name>M4VG84_9BACT</name>
<dbReference type="Proteomes" id="UP000011932">
    <property type="component" value="Chromosome"/>
</dbReference>
<reference evidence="1 2" key="1">
    <citation type="journal article" date="2013" name="ISME J.">
        <title>By their genes ye shall know them: genomic signatures of predatory bacteria.</title>
        <authorList>
            <person name="Pasternak Z."/>
            <person name="Pietrokovski S."/>
            <person name="Rotem O."/>
            <person name="Gophna U."/>
            <person name="Lurie-Weinberger M.N."/>
            <person name="Jurkevitch E."/>
        </authorList>
    </citation>
    <scope>NUCLEOTIDE SEQUENCE [LARGE SCALE GENOMIC DNA]</scope>
    <source>
        <strain evidence="1">EPB</strain>
    </source>
</reference>
<accession>M4VG84</accession>
<dbReference type="KEGG" id="man:A11S_210"/>
<evidence type="ECO:0000313" key="1">
    <source>
        <dbReference type="EMBL" id="AGH97046.1"/>
    </source>
</evidence>
<sequence>MSGTLYQNKANRLLNSAARDIDDFTQKIVADMSENARTGELVDRSAAANTIRAILQQWESQTIPQSHQSTDGSALLILPYSELKLSRQNGNKKKAALFKTSRVRLFLTGPHGGLSVFKFGLDKNNGKKSYDEAIHYFLKMMRGEISLQGTPRYGKEIHDYDRTEFAKIFTLPDSRYHGQISPASYLHKALRDLAHSYGTSITIRQNELDDVIQMVEHKWLQSARYTLLSMLNRTALRAVLLNRESGLRDYQWLTKQNDPVIQDKRIGAYASYPGLMRLFTEAQGWDETFNRAQRRNSQNHATIKHQIENQKTLTRSIDNGASAPTALKEVFASGATAPVPPRYLAPYHGANDQVFDRYSLKVLTERLAFLPQFSREHYPKNAPEWRRFDELCGNIARAEGYTHMPRQALVNYSLKNPQKKTDWQNISDFVTKIQKVILLPLIVSRIQQSGNETATREAQSIFQDNQVRSAFMGMFTVADLVSGSRTWHDRLDTVNARLRSIAVADDLAWPALIPAMTAPNGVQCTPLTTKQDLETEGSRMHHCVGGYAHNCIENGAHILHLSFTEPNGTQHHSTLDLREKKARDGAISLSQNQNKKEWNKAPHSALQKAADWLIDAINTGKIRVHWQDIDKKRAIVAESYNKNRLINEIGFDPTDLAHCEEAYTIMSAFLPQKMRTLPYQDFIKQCKAMGVIQQKVRLLATARQGAPAPQFRR</sequence>
<protein>
    <submittedName>
        <fullName evidence="1">Uncharacterized protein</fullName>
    </submittedName>
</protein>
<evidence type="ECO:0000313" key="2">
    <source>
        <dbReference type="Proteomes" id="UP000011932"/>
    </source>
</evidence>
<dbReference type="HOGENOM" id="CLU_387231_0_0_5"/>
<organism evidence="1 2">
    <name type="scientific">Micavibrio aeruginosavorus EPB</name>
    <dbReference type="NCBI Taxonomy" id="349215"/>
    <lineage>
        <taxon>Bacteria</taxon>
        <taxon>Pseudomonadati</taxon>
        <taxon>Bdellovibrionota</taxon>
        <taxon>Bdellovibrionia</taxon>
        <taxon>Bdellovibrionales</taxon>
        <taxon>Pseudobdellovibrionaceae</taxon>
        <taxon>Micavibrio</taxon>
    </lineage>
</organism>
<proteinExistence type="predicted"/>